<proteinExistence type="predicted"/>
<evidence type="ECO:0000313" key="2">
    <source>
        <dbReference type="EMBL" id="RAW13254.1"/>
    </source>
</evidence>
<accession>A0A329QLN5</accession>
<name>A0A329QLN5_9ACTN</name>
<dbReference type="AlphaFoldDB" id="A0A329QLN5"/>
<comment type="caution">
    <text evidence="2">The sequence shown here is derived from an EMBL/GenBank/DDBJ whole genome shotgun (WGS) entry which is preliminary data.</text>
</comment>
<sequence>MPKGFVMATFNDPKTDAAEAAHALRGLAHASRTLTDPDASYDILGALAAGLRSLQQSLEQLAAWHERHAGHAATDDGDRIAGHRNAQAAAAHLRDAASFVGFACGEVDHAHNRNSGIAWDRTASASRSRHVSSATPAATANPLNPAERDGMER</sequence>
<organism evidence="2 3">
    <name type="scientific">Phytoactinopolyspora halophila</name>
    <dbReference type="NCBI Taxonomy" id="1981511"/>
    <lineage>
        <taxon>Bacteria</taxon>
        <taxon>Bacillati</taxon>
        <taxon>Actinomycetota</taxon>
        <taxon>Actinomycetes</taxon>
        <taxon>Jiangellales</taxon>
        <taxon>Jiangellaceae</taxon>
        <taxon>Phytoactinopolyspora</taxon>
    </lineage>
</organism>
<feature type="compositionally biased region" description="Low complexity" evidence="1">
    <location>
        <begin position="127"/>
        <end position="145"/>
    </location>
</feature>
<evidence type="ECO:0000256" key="1">
    <source>
        <dbReference type="SAM" id="MobiDB-lite"/>
    </source>
</evidence>
<dbReference type="Proteomes" id="UP000250462">
    <property type="component" value="Unassembled WGS sequence"/>
</dbReference>
<evidence type="ECO:0000313" key="3">
    <source>
        <dbReference type="Proteomes" id="UP000250462"/>
    </source>
</evidence>
<dbReference type="EMBL" id="QMIG01000013">
    <property type="protein sequence ID" value="RAW13254.1"/>
    <property type="molecule type" value="Genomic_DNA"/>
</dbReference>
<reference evidence="2 3" key="1">
    <citation type="submission" date="2018-06" db="EMBL/GenBank/DDBJ databases">
        <title>Phytoactinopolyspora halophila sp. nov., a novel halophilic actinomycete isolated from a saline soil in China.</title>
        <authorList>
            <person name="Tang S.-K."/>
        </authorList>
    </citation>
    <scope>NUCLEOTIDE SEQUENCE [LARGE SCALE GENOMIC DNA]</scope>
    <source>
        <strain evidence="2 3">YIM 96934</strain>
    </source>
</reference>
<keyword evidence="3" id="KW-1185">Reference proteome</keyword>
<gene>
    <name evidence="2" type="ORF">DPM12_13050</name>
</gene>
<feature type="region of interest" description="Disordered" evidence="1">
    <location>
        <begin position="127"/>
        <end position="153"/>
    </location>
</feature>
<protein>
    <submittedName>
        <fullName evidence="2">Uncharacterized protein</fullName>
    </submittedName>
</protein>